<dbReference type="SUPFAM" id="SSF88946">
    <property type="entry name" value="Sigma2 domain of RNA polymerase sigma factors"/>
    <property type="match status" value="1"/>
</dbReference>
<keyword evidence="3 6" id="KW-0731">Sigma factor</keyword>
<dbReference type="NCBIfam" id="TIGR02937">
    <property type="entry name" value="sigma70-ECF"/>
    <property type="match status" value="1"/>
</dbReference>
<dbReference type="InterPro" id="IPR013324">
    <property type="entry name" value="RNA_pol_sigma_r3/r4-like"/>
</dbReference>
<reference evidence="9" key="1">
    <citation type="submission" date="2020-08" db="EMBL/GenBank/DDBJ databases">
        <title>Genome public.</title>
        <authorList>
            <person name="Liu C."/>
            <person name="Sun Q."/>
        </authorList>
    </citation>
    <scope>NUCLEOTIDE SEQUENCE</scope>
    <source>
        <strain evidence="9">BX8</strain>
    </source>
</reference>
<keyword evidence="5 6" id="KW-0804">Transcription</keyword>
<dbReference type="GO" id="GO:0006950">
    <property type="term" value="P:response to stress"/>
    <property type="evidence" value="ECO:0007669"/>
    <property type="project" value="UniProtKB-ARBA"/>
</dbReference>
<dbReference type="SUPFAM" id="SSF88659">
    <property type="entry name" value="Sigma3 and sigma4 domains of RNA polymerase sigma factors"/>
    <property type="match status" value="1"/>
</dbReference>
<dbReference type="InterPro" id="IPR039425">
    <property type="entry name" value="RNA_pol_sigma-70-like"/>
</dbReference>
<dbReference type="PANTHER" id="PTHR43133:SF60">
    <property type="entry name" value="RNA POLYMERASE SIGMA FACTOR SIGV"/>
    <property type="match status" value="1"/>
</dbReference>
<dbReference type="PROSITE" id="PS01063">
    <property type="entry name" value="SIGMA70_ECF"/>
    <property type="match status" value="1"/>
</dbReference>
<dbReference type="PANTHER" id="PTHR43133">
    <property type="entry name" value="RNA POLYMERASE ECF-TYPE SIGMA FACTO"/>
    <property type="match status" value="1"/>
</dbReference>
<evidence type="ECO:0000313" key="9">
    <source>
        <dbReference type="EMBL" id="MBC5581464.1"/>
    </source>
</evidence>
<dbReference type="Pfam" id="PF04542">
    <property type="entry name" value="Sigma70_r2"/>
    <property type="match status" value="1"/>
</dbReference>
<name>A0A923I7X4_9FIRM</name>
<dbReference type="InterPro" id="IPR013249">
    <property type="entry name" value="RNA_pol_sigma70_r4_t2"/>
</dbReference>
<dbReference type="AlphaFoldDB" id="A0A923I7X4"/>
<evidence type="ECO:0000256" key="4">
    <source>
        <dbReference type="ARBA" id="ARBA00023125"/>
    </source>
</evidence>
<gene>
    <name evidence="9" type="ORF">H8S23_08060</name>
</gene>
<dbReference type="EMBL" id="JACONZ010000002">
    <property type="protein sequence ID" value="MBC5581464.1"/>
    <property type="molecule type" value="Genomic_DNA"/>
</dbReference>
<dbReference type="InterPro" id="IPR007627">
    <property type="entry name" value="RNA_pol_sigma70_r2"/>
</dbReference>
<dbReference type="GO" id="GO:0016987">
    <property type="term" value="F:sigma factor activity"/>
    <property type="evidence" value="ECO:0007669"/>
    <property type="project" value="UniProtKB-KW"/>
</dbReference>
<sequence>MTDAAFEQLVEKYQKLVYTVCYQMTRDPHTAEDLAQETFLSAYTHRDSCTPDTAKPWLCRIATNKAKDFLKSAYNRRVDLTDNDEDAQYSSSASPPAEDLVVDAAMSREIEGLIRALKEPYLQVSVLYFLEQRPVEEIAARLGRPPKTVHTQLYRAKQILQQRLIKGGVTRGRI</sequence>
<dbReference type="GO" id="GO:0003677">
    <property type="term" value="F:DNA binding"/>
    <property type="evidence" value="ECO:0007669"/>
    <property type="project" value="UniProtKB-KW"/>
</dbReference>
<protein>
    <recommendedName>
        <fullName evidence="6">RNA polymerase sigma factor</fullName>
    </recommendedName>
</protein>
<comment type="caution">
    <text evidence="9">The sequence shown here is derived from an EMBL/GenBank/DDBJ whole genome shotgun (WGS) entry which is preliminary data.</text>
</comment>
<dbReference type="InterPro" id="IPR014284">
    <property type="entry name" value="RNA_pol_sigma-70_dom"/>
</dbReference>
<keyword evidence="2 6" id="KW-0805">Transcription regulation</keyword>
<evidence type="ECO:0000256" key="1">
    <source>
        <dbReference type="ARBA" id="ARBA00010641"/>
    </source>
</evidence>
<evidence type="ECO:0000256" key="6">
    <source>
        <dbReference type="RuleBase" id="RU000716"/>
    </source>
</evidence>
<comment type="similarity">
    <text evidence="1 6">Belongs to the sigma-70 factor family. ECF subfamily.</text>
</comment>
<evidence type="ECO:0000256" key="5">
    <source>
        <dbReference type="ARBA" id="ARBA00023163"/>
    </source>
</evidence>
<dbReference type="InterPro" id="IPR013325">
    <property type="entry name" value="RNA_pol_sigma_r2"/>
</dbReference>
<dbReference type="Gene3D" id="1.10.1740.10">
    <property type="match status" value="1"/>
</dbReference>
<dbReference type="Pfam" id="PF08281">
    <property type="entry name" value="Sigma70_r4_2"/>
    <property type="match status" value="1"/>
</dbReference>
<evidence type="ECO:0000256" key="3">
    <source>
        <dbReference type="ARBA" id="ARBA00023082"/>
    </source>
</evidence>
<dbReference type="Proteomes" id="UP000659630">
    <property type="component" value="Unassembled WGS sequence"/>
</dbReference>
<dbReference type="GO" id="GO:0006352">
    <property type="term" value="P:DNA-templated transcription initiation"/>
    <property type="evidence" value="ECO:0007669"/>
    <property type="project" value="InterPro"/>
</dbReference>
<dbReference type="InterPro" id="IPR036388">
    <property type="entry name" value="WH-like_DNA-bd_sf"/>
</dbReference>
<keyword evidence="4 6" id="KW-0238">DNA-binding</keyword>
<evidence type="ECO:0000259" key="8">
    <source>
        <dbReference type="Pfam" id="PF08281"/>
    </source>
</evidence>
<dbReference type="InterPro" id="IPR000838">
    <property type="entry name" value="RNA_pol_sigma70_ECF_CS"/>
</dbReference>
<accession>A0A923I7X4</accession>
<keyword evidence="10" id="KW-1185">Reference proteome</keyword>
<feature type="domain" description="RNA polymerase sigma-70 region 2" evidence="7">
    <location>
        <begin position="9"/>
        <end position="73"/>
    </location>
</feature>
<evidence type="ECO:0000313" key="10">
    <source>
        <dbReference type="Proteomes" id="UP000659630"/>
    </source>
</evidence>
<evidence type="ECO:0000259" key="7">
    <source>
        <dbReference type="Pfam" id="PF04542"/>
    </source>
</evidence>
<dbReference type="Gene3D" id="1.10.10.10">
    <property type="entry name" value="Winged helix-like DNA-binding domain superfamily/Winged helix DNA-binding domain"/>
    <property type="match status" value="1"/>
</dbReference>
<organism evidence="9 10">
    <name type="scientific">Anaerofilum hominis</name>
    <dbReference type="NCBI Taxonomy" id="2763016"/>
    <lineage>
        <taxon>Bacteria</taxon>
        <taxon>Bacillati</taxon>
        <taxon>Bacillota</taxon>
        <taxon>Clostridia</taxon>
        <taxon>Eubacteriales</taxon>
        <taxon>Oscillospiraceae</taxon>
        <taxon>Anaerofilum</taxon>
    </lineage>
</organism>
<evidence type="ECO:0000256" key="2">
    <source>
        <dbReference type="ARBA" id="ARBA00023015"/>
    </source>
</evidence>
<feature type="domain" description="RNA polymerase sigma factor 70 region 4 type 2" evidence="8">
    <location>
        <begin position="108"/>
        <end position="158"/>
    </location>
</feature>
<proteinExistence type="inferred from homology"/>